<dbReference type="Proteomes" id="UP000283543">
    <property type="component" value="Unassembled WGS sequence"/>
</dbReference>
<organism evidence="3 5">
    <name type="scientific">Aphanomyces astaci</name>
    <name type="common">Crayfish plague agent</name>
    <dbReference type="NCBI Taxonomy" id="112090"/>
    <lineage>
        <taxon>Eukaryota</taxon>
        <taxon>Sar</taxon>
        <taxon>Stramenopiles</taxon>
        <taxon>Oomycota</taxon>
        <taxon>Saprolegniomycetes</taxon>
        <taxon>Saprolegniales</taxon>
        <taxon>Verrucalvaceae</taxon>
        <taxon>Aphanomyces</taxon>
    </lineage>
</organism>
<evidence type="ECO:0000313" key="4">
    <source>
        <dbReference type="EMBL" id="RLO01498.1"/>
    </source>
</evidence>
<dbReference type="Gene3D" id="3.30.420.10">
    <property type="entry name" value="Ribonuclease H-like superfamily/Ribonuclease H"/>
    <property type="match status" value="1"/>
</dbReference>
<dbReference type="PANTHER" id="PTHR47169">
    <property type="entry name" value="OS01G0541250 PROTEIN"/>
    <property type="match status" value="1"/>
</dbReference>
<gene>
    <name evidence="4" type="ORF">DYB28_009132</name>
    <name evidence="3" type="ORF">DYB31_007193</name>
    <name evidence="2" type="ORF">DYB34_011387</name>
</gene>
<comment type="caution">
    <text evidence="3">The sequence shown here is derived from an EMBL/GenBank/DDBJ whole genome shotgun (WGS) entry which is preliminary data.</text>
</comment>
<evidence type="ECO:0000313" key="7">
    <source>
        <dbReference type="Proteomes" id="UP000283543"/>
    </source>
</evidence>
<dbReference type="VEuPathDB" id="FungiDB:H257_16012"/>
<dbReference type="AlphaFoldDB" id="A0A397F2J5"/>
<reference evidence="4 6" key="1">
    <citation type="journal article" date="2018" name="J. Invertebr. Pathol.">
        <title>New genotyping method for the causative agent of crayfish plague (Aphanomyces astaci) based on whole genome data.</title>
        <authorList>
            <person name="Minardi D."/>
            <person name="Studholme D.J."/>
            <person name="van der Giezen M."/>
            <person name="Pretto T."/>
            <person name="Oidtmann B."/>
        </authorList>
    </citation>
    <scope>NUCLEOTIDE SEQUENCE [LARGE SCALE GENOMIC DNA]</scope>
    <source>
        <strain evidence="4 6">KB13</strain>
    </source>
</reference>
<dbReference type="EMBL" id="QUTI01036112">
    <property type="protein sequence ID" value="RLO01498.1"/>
    <property type="molecule type" value="Genomic_DNA"/>
</dbReference>
<reference evidence="5 7" key="2">
    <citation type="submission" date="2018-08" db="EMBL/GenBank/DDBJ databases">
        <title>Aphanomyces genome sequencing and annotation.</title>
        <authorList>
            <person name="Minardi D."/>
            <person name="Oidtmann B."/>
            <person name="Van Der Giezen M."/>
            <person name="Studholme D.J."/>
        </authorList>
    </citation>
    <scope>NUCLEOTIDE SEQUENCE [LARGE SCALE GENOMIC DNA]</scope>
    <source>
        <strain evidence="3 5">197901</strain>
        <strain evidence="2 7">Si</strain>
    </source>
</reference>
<protein>
    <submittedName>
        <fullName evidence="3">Uncharacterized protein</fullName>
    </submittedName>
</protein>
<evidence type="ECO:0000313" key="2">
    <source>
        <dbReference type="EMBL" id="RHY42087.1"/>
    </source>
</evidence>
<accession>A0A397F2J5</accession>
<dbReference type="EMBL" id="QUTE01010580">
    <property type="protein sequence ID" value="RHZ13109.1"/>
    <property type="molecule type" value="Genomic_DNA"/>
</dbReference>
<proteinExistence type="predicted"/>
<feature type="region of interest" description="Disordered" evidence="1">
    <location>
        <begin position="83"/>
        <end position="102"/>
    </location>
</feature>
<dbReference type="Proteomes" id="UP000275652">
    <property type="component" value="Unassembled WGS sequence"/>
</dbReference>
<dbReference type="GO" id="GO:0003676">
    <property type="term" value="F:nucleic acid binding"/>
    <property type="evidence" value="ECO:0007669"/>
    <property type="project" value="InterPro"/>
</dbReference>
<evidence type="ECO:0000313" key="5">
    <source>
        <dbReference type="Proteomes" id="UP000266196"/>
    </source>
</evidence>
<evidence type="ECO:0000313" key="3">
    <source>
        <dbReference type="EMBL" id="RHZ13109.1"/>
    </source>
</evidence>
<sequence>MHDRIHIDEKWFYLTLVNRRYYLWYDEAVPVRKCSSKRHIVKVTFLNAVARPRFDYVRKTMWDGKLGMWLFVAAQPAQRTSKNRDRWTFGHNTGDCHEEGIP</sequence>
<dbReference type="PANTHER" id="PTHR47169:SF4">
    <property type="entry name" value="TRANSPOSASE TC1-LIKE DOMAIN-CONTAINING PROTEIN"/>
    <property type="match status" value="1"/>
</dbReference>
<evidence type="ECO:0000256" key="1">
    <source>
        <dbReference type="SAM" id="MobiDB-lite"/>
    </source>
</evidence>
<dbReference type="Proteomes" id="UP000266196">
    <property type="component" value="Unassembled WGS sequence"/>
</dbReference>
<dbReference type="InterPro" id="IPR036397">
    <property type="entry name" value="RNaseH_sf"/>
</dbReference>
<evidence type="ECO:0000313" key="6">
    <source>
        <dbReference type="Proteomes" id="UP000275652"/>
    </source>
</evidence>
<name>A0A397F2J5_APHAT</name>
<dbReference type="EMBL" id="QUTB01008568">
    <property type="protein sequence ID" value="RHY42087.1"/>
    <property type="molecule type" value="Genomic_DNA"/>
</dbReference>